<dbReference type="SUPFAM" id="SSF50044">
    <property type="entry name" value="SH3-domain"/>
    <property type="match status" value="3"/>
</dbReference>
<feature type="compositionally biased region" description="Basic and acidic residues" evidence="5">
    <location>
        <begin position="791"/>
        <end position="802"/>
    </location>
</feature>
<feature type="compositionally biased region" description="Basic and acidic residues" evidence="5">
    <location>
        <begin position="628"/>
        <end position="647"/>
    </location>
</feature>
<evidence type="ECO:0000256" key="4">
    <source>
        <dbReference type="ARBA" id="ARBA00022949"/>
    </source>
</evidence>
<feature type="compositionally biased region" description="Polar residues" evidence="5">
    <location>
        <begin position="1116"/>
        <end position="1130"/>
    </location>
</feature>
<gene>
    <name evidence="6" type="primary">5576943</name>
</gene>
<feature type="compositionally biased region" description="Basic and acidic residues" evidence="5">
    <location>
        <begin position="32"/>
        <end position="42"/>
    </location>
</feature>
<dbReference type="PROSITE" id="PS50831">
    <property type="entry name" value="SOHO"/>
    <property type="match status" value="1"/>
</dbReference>
<dbReference type="FunFam" id="2.30.30.40:FF:000001">
    <property type="entry name" value="Sorbin and SH3 domain-containing protein 1 isoform 2"/>
    <property type="match status" value="1"/>
</dbReference>
<feature type="compositionally biased region" description="Polar residues" evidence="5">
    <location>
        <begin position="1018"/>
        <end position="1038"/>
    </location>
</feature>
<dbReference type="CDD" id="cd11780">
    <property type="entry name" value="SH3_Sorbs_3"/>
    <property type="match status" value="1"/>
</dbReference>
<feature type="compositionally biased region" description="Acidic residues" evidence="5">
    <location>
        <begin position="280"/>
        <end position="291"/>
    </location>
</feature>
<feature type="compositionally biased region" description="Low complexity" evidence="5">
    <location>
        <begin position="270"/>
        <end position="279"/>
    </location>
</feature>
<dbReference type="InterPro" id="IPR050384">
    <property type="entry name" value="Endophilin_SH3RF"/>
</dbReference>
<dbReference type="CDD" id="cd11781">
    <property type="entry name" value="SH3_Sorbs_1"/>
    <property type="match status" value="1"/>
</dbReference>
<evidence type="ECO:0008006" key="8">
    <source>
        <dbReference type="Google" id="ProtNLM"/>
    </source>
</evidence>
<feature type="compositionally biased region" description="Polar residues" evidence="5">
    <location>
        <begin position="502"/>
        <end position="524"/>
    </location>
</feature>
<reference evidence="6" key="2">
    <citation type="submission" date="2020-05" db="UniProtKB">
        <authorList>
            <consortium name="EnsemblMetazoa"/>
        </authorList>
    </citation>
    <scope>IDENTIFICATION</scope>
    <source>
        <strain evidence="6">LVP_AGWG</strain>
    </source>
</reference>
<feature type="region of interest" description="Disordered" evidence="5">
    <location>
        <begin position="682"/>
        <end position="931"/>
    </location>
</feature>
<name>A0A6I8TRU5_AEDAE</name>
<sequence>MKCTSCVSSRTKSDDDDEEDEAAEIAASPARTMDKIEEEYRVESPPTIPEQPSTSRGLPSVSIIEVPPDYRGESSRVYDIALDKQHSPSPSSSSHLLRPLDVITEETSDISDSENRPVPLKPDLCFPRPKARFKKAKSRNLLKSLLQPKQEQTTCVLVDAKIAESAPEEYRSVCTTEVVPEEILEVEVIDLGSNSSSLADLTEIDDLEENPTEVDPFPGDVIEPERDQDKINNNGTVSDGVFRGDDANEFRNTATDPPNRDDNDNEIDLESSATAAELAAEGEEEQLYSEEDNNRYDHNVDSDADQRESATSEIFTQTHAATQNDGADDDSDDDDDDGEFHENDRTESDRDCEDDRAIASLSADVDRAGVVTQQLRNVIEVKECTEDEPIDCDCVTHRKSSSSGSSSGEDRHPVEVIDDSGAVDPKTIKMTEESEQVPKPPPPIPLPPPPAALAAPTRTVAPSRPPPPPPSPSPPIDEVTNLGQDDISGGSASTVAARENAQIHSGSDTGETDSANADQNSAQDSVDAVVEETATDGESDSSVLLKFLQDSQPPPENRPTFGDEKPQQNLPAVKTKIERTVKNGQLNYEIVQDHRVLREETVTTATAATHTSTGEVILRRHQGSRQPSESHPKEPSPEQKAALVHDLRNEISRIKDAELQEEFRKLELEAARFEEELDKISTIMPTSSVPPPHPENLTYYVSKQNDFAVERPPPPRSKPPPPVAPSTAPKPSPTSVAKSSSNDQLYNEWQQKMEEREARRLHKVIQLSKTPNDPTPSQPIPLPAPPQTPPEDPHVEDEFLRKVKDRRRKFTFPAAGGSEDSDGASNTPSSAPATPVAGRKPVPKHIEAEFAQFAEIRKQQQLEQKEVKATEQNSAQSHLQQQQHQQNQRSRQGVNQAKSFQPVVANSGFVNGHSRTSVAKPTSEVSNGTSLEEPVKVSALIEVHQQKQRELLRQDSYKAAIRSAASSSVENVSTQNGAGADEEPPAPVSVSAKCQEFERRLQRSASCEGRRPVPSPVKNGSSSSFVQNGGGSVTSLSSAAKVGGGTSQQTADSQRRIGVWSPHNRSTEILTKAELAERSKDGTSKEPVQPVWTPRSAPPSPVSERREFRPIGFESPTPTRRNLAPTTRAETPQVPAPWTTSSGYERPVEFSATPPVAAARSSTETTSVESSRRQLHQLQNSNSLPTIGPRDHTPAPSHTVRFAPHVKPVPASPVSPTINTILKSKDGKVSQQVNAFESSGSASQQQQQQHQQQSNVFQTSTSRTTVTQQHQQQQHQQQHQYQRTSSGTRLGGRTSDISTPVKIEYLSEPESTTESPRWAAMAQLSPKKLDGIGPTTREGMPLTLRSEIDENNQAKWYKKMYQTLHKAQNDGNFPYKTSGYQSEPEPNYDSDYTFKYSTLDRRRTPTALNPTSYSKFSTLQHGSAIRSGTQQYRNQPGRIENYTPGRSSISEKESKEWWDEVMDIFNGQLEHQKLSTSKTYTEGNLSRALSKEQGGYDSDTTLIFRKKEPPTSAALSPIEQKQYYKNMQAGGEIPVQGFRKPAPEKPKEFSNVPPAPPMKGTPLPNSSSPYSKSSNEPESPRRYIESDVNIHYKTPIRYEYKEAIPDDELAYRQAEHMRRVYQEERRRKYMHELEDLHNRRHTDNFTPSQKSPIPLNRYEDFEADLSPKPAGNVVMPRTIARALYNFQGQSARELSFKKGDIIYLRRQIDKNWYEGEHNAMIGLLPANYIEILPREGAKPLPKKPQREGKARAKFNFTAQTSVELSLLKGELVTLTRRVDENWFEGRIGNKKGIFPVSYVEVLTDIGGEESYEIEPIVKPNLQTIQTHTLTTGGYDGGLTNGRVSPGIIRETKTVQKTEVLHVDTTNEPISYRALYNYKPQNSDELELLEGDVVYVLEKCDDGWYVGTSARTGCFGTFPGNYVKKL</sequence>
<dbReference type="PROSITE" id="PS50002">
    <property type="entry name" value="SH3"/>
    <property type="match status" value="3"/>
</dbReference>
<dbReference type="InterPro" id="IPR003127">
    <property type="entry name" value="SoHo_dom"/>
</dbReference>
<keyword evidence="2" id="KW-0728">SH3 domain</keyword>
<feature type="compositionally biased region" description="Basic and acidic residues" evidence="5">
    <location>
        <begin position="292"/>
        <end position="310"/>
    </location>
</feature>
<feature type="compositionally biased region" description="Basic and acidic residues" evidence="5">
    <location>
        <begin position="1074"/>
        <end position="1084"/>
    </location>
</feature>
<dbReference type="PANTHER" id="PTHR14167:SF116">
    <property type="entry name" value="CAP, ISOFORM AC"/>
    <property type="match status" value="1"/>
</dbReference>
<dbReference type="Proteomes" id="UP000008820">
    <property type="component" value="Chromosome 2"/>
</dbReference>
<evidence type="ECO:0000256" key="1">
    <source>
        <dbReference type="ARBA" id="ARBA00004282"/>
    </source>
</evidence>
<feature type="region of interest" description="Disordered" evidence="5">
    <location>
        <begin position="962"/>
        <end position="1300"/>
    </location>
</feature>
<dbReference type="InterPro" id="IPR001452">
    <property type="entry name" value="SH3_domain"/>
</dbReference>
<feature type="compositionally biased region" description="Pro residues" evidence="5">
    <location>
        <begin position="438"/>
        <end position="451"/>
    </location>
</feature>
<dbReference type="GO" id="GO:0070161">
    <property type="term" value="C:anchoring junction"/>
    <property type="evidence" value="ECO:0007669"/>
    <property type="project" value="UniProtKB-SubCell"/>
</dbReference>
<dbReference type="Gene3D" id="2.30.30.40">
    <property type="entry name" value="SH3 Domains"/>
    <property type="match status" value="3"/>
</dbReference>
<feature type="region of interest" description="Disordered" evidence="5">
    <location>
        <begin position="1534"/>
        <end position="1582"/>
    </location>
</feature>
<keyword evidence="3" id="KW-0677">Repeat</keyword>
<feature type="compositionally biased region" description="Polar residues" evidence="5">
    <location>
        <begin position="913"/>
        <end position="930"/>
    </location>
</feature>
<feature type="compositionally biased region" description="Acidic residues" evidence="5">
    <location>
        <begin position="326"/>
        <end position="339"/>
    </location>
</feature>
<protein>
    <recommendedName>
        <fullName evidence="8">Sorbin and SH3 domain-containing protein 1</fullName>
    </recommendedName>
</protein>
<dbReference type="OrthoDB" id="19092at2759"/>
<feature type="compositionally biased region" description="Polar residues" evidence="5">
    <location>
        <begin position="737"/>
        <end position="750"/>
    </location>
</feature>
<feature type="compositionally biased region" description="Polar residues" evidence="5">
    <location>
        <begin position="1176"/>
        <end position="1185"/>
    </location>
</feature>
<feature type="compositionally biased region" description="Low complexity" evidence="5">
    <location>
        <begin position="1156"/>
        <end position="1169"/>
    </location>
</feature>
<keyword evidence="7" id="KW-1185">Reference proteome</keyword>
<feature type="compositionally biased region" description="Low complexity" evidence="5">
    <location>
        <begin position="1238"/>
        <end position="1286"/>
    </location>
</feature>
<evidence type="ECO:0000313" key="7">
    <source>
        <dbReference type="Proteomes" id="UP000008820"/>
    </source>
</evidence>
<evidence type="ECO:0000256" key="5">
    <source>
        <dbReference type="SAM" id="MobiDB-lite"/>
    </source>
</evidence>
<feature type="region of interest" description="Disordered" evidence="5">
    <location>
        <begin position="607"/>
        <end position="647"/>
    </location>
</feature>
<feature type="compositionally biased region" description="Pro residues" evidence="5">
    <location>
        <begin position="711"/>
        <end position="732"/>
    </location>
</feature>
<comment type="subcellular location">
    <subcellularLocation>
        <location evidence="1">Cell junction</location>
    </subcellularLocation>
</comment>
<dbReference type="EnsemblMetazoa" id="AAEL018699-RJ">
    <property type="protein sequence ID" value="AAEL018699-PJ"/>
    <property type="gene ID" value="AAEL018699"/>
</dbReference>
<feature type="compositionally biased region" description="Pro residues" evidence="5">
    <location>
        <begin position="773"/>
        <end position="790"/>
    </location>
</feature>
<feature type="compositionally biased region" description="Polar residues" evidence="5">
    <location>
        <begin position="1"/>
        <end position="10"/>
    </location>
</feature>
<dbReference type="PANTHER" id="PTHR14167">
    <property type="entry name" value="SH3 DOMAIN-CONTAINING"/>
    <property type="match status" value="1"/>
</dbReference>
<accession>A0A6I8TRU5</accession>
<feature type="compositionally biased region" description="Basic and acidic residues" evidence="5">
    <location>
        <begin position="340"/>
        <end position="357"/>
    </location>
</feature>
<feature type="compositionally biased region" description="Polar residues" evidence="5">
    <location>
        <begin position="311"/>
        <end position="325"/>
    </location>
</feature>
<feature type="compositionally biased region" description="Pro residues" evidence="5">
    <location>
        <begin position="463"/>
        <end position="475"/>
    </location>
</feature>
<feature type="compositionally biased region" description="Polar residues" evidence="5">
    <location>
        <begin position="964"/>
        <end position="977"/>
    </location>
</feature>
<feature type="compositionally biased region" description="Low complexity" evidence="5">
    <location>
        <begin position="1562"/>
        <end position="1577"/>
    </location>
</feature>
<evidence type="ECO:0000256" key="2">
    <source>
        <dbReference type="ARBA" id="ARBA00022443"/>
    </source>
</evidence>
<feature type="compositionally biased region" description="Low complexity" evidence="5">
    <location>
        <begin position="872"/>
        <end position="892"/>
    </location>
</feature>
<dbReference type="Pfam" id="PF00018">
    <property type="entry name" value="SH3_1"/>
    <property type="match status" value="2"/>
</dbReference>
<dbReference type="InterPro" id="IPR036028">
    <property type="entry name" value="SH3-like_dom_sf"/>
</dbReference>
<reference evidence="6 7" key="1">
    <citation type="submission" date="2017-06" db="EMBL/GenBank/DDBJ databases">
        <title>Aedes aegypti genome working group (AGWG) sequencing and assembly.</title>
        <authorList>
            <consortium name="Aedes aegypti Genome Working Group (AGWG)"/>
            <person name="Matthews B.J."/>
        </authorList>
    </citation>
    <scope>NUCLEOTIDE SEQUENCE [LARGE SCALE GENOMIC DNA]</scope>
    <source>
        <strain evidence="6 7">LVP_AGWG</strain>
    </source>
</reference>
<dbReference type="SMART" id="SM00326">
    <property type="entry name" value="SH3"/>
    <property type="match status" value="3"/>
</dbReference>
<feature type="region of interest" description="Disordered" evidence="5">
    <location>
        <begin position="204"/>
        <end position="572"/>
    </location>
</feature>
<evidence type="ECO:0000256" key="3">
    <source>
        <dbReference type="ARBA" id="ARBA00022737"/>
    </source>
</evidence>
<dbReference type="CDD" id="cd11782">
    <property type="entry name" value="SH3_Sorbs_2"/>
    <property type="match status" value="1"/>
</dbReference>
<dbReference type="Pfam" id="PF14604">
    <property type="entry name" value="SH3_9"/>
    <property type="match status" value="1"/>
</dbReference>
<organism evidence="6 7">
    <name type="scientific">Aedes aegypti</name>
    <name type="common">Yellowfever mosquito</name>
    <name type="synonym">Culex aegypti</name>
    <dbReference type="NCBI Taxonomy" id="7159"/>
    <lineage>
        <taxon>Eukaryota</taxon>
        <taxon>Metazoa</taxon>
        <taxon>Ecdysozoa</taxon>
        <taxon>Arthropoda</taxon>
        <taxon>Hexapoda</taxon>
        <taxon>Insecta</taxon>
        <taxon>Pterygota</taxon>
        <taxon>Neoptera</taxon>
        <taxon>Endopterygota</taxon>
        <taxon>Diptera</taxon>
        <taxon>Nematocera</taxon>
        <taxon>Culicoidea</taxon>
        <taxon>Culicidae</taxon>
        <taxon>Culicinae</taxon>
        <taxon>Aedini</taxon>
        <taxon>Aedes</taxon>
        <taxon>Stegomyia</taxon>
    </lineage>
</organism>
<proteinExistence type="predicted"/>
<feature type="compositionally biased region" description="Basic and acidic residues" evidence="5">
    <location>
        <begin position="855"/>
        <end position="869"/>
    </location>
</feature>
<feature type="compositionally biased region" description="Acidic residues" evidence="5">
    <location>
        <begin position="14"/>
        <end position="23"/>
    </location>
</feature>
<feature type="region of interest" description="Disordered" evidence="5">
    <location>
        <begin position="1"/>
        <end position="69"/>
    </location>
</feature>
<keyword evidence="4" id="KW-0965">Cell junction</keyword>
<feature type="compositionally biased region" description="Polar residues" evidence="5">
    <location>
        <begin position="823"/>
        <end position="832"/>
    </location>
</feature>
<feature type="compositionally biased region" description="Acidic residues" evidence="5">
    <location>
        <begin position="529"/>
        <end position="539"/>
    </location>
</feature>
<evidence type="ECO:0000313" key="6">
    <source>
        <dbReference type="EnsemblMetazoa" id="AAEL018699-PJ"/>
    </source>
</evidence>